<dbReference type="GeneID" id="102806012"/>
<feature type="compositionally biased region" description="Polar residues" evidence="5">
    <location>
        <begin position="363"/>
        <end position="379"/>
    </location>
</feature>
<evidence type="ECO:0000256" key="2">
    <source>
        <dbReference type="ARBA" id="ARBA00022771"/>
    </source>
</evidence>
<feature type="compositionally biased region" description="Acidic residues" evidence="5">
    <location>
        <begin position="154"/>
        <end position="166"/>
    </location>
</feature>
<name>A0ABM0MJE1_SACKO</name>
<keyword evidence="2 4" id="KW-0863">Zinc-finger</keyword>
<keyword evidence="7" id="KW-1185">Reference proteome</keyword>
<dbReference type="CDD" id="cd22703">
    <property type="entry name" value="FHA_PHF12"/>
    <property type="match status" value="1"/>
</dbReference>
<feature type="compositionally biased region" description="Basic and acidic residues" evidence="5">
    <location>
        <begin position="29"/>
        <end position="55"/>
    </location>
</feature>
<feature type="compositionally biased region" description="Basic and acidic residues" evidence="5">
    <location>
        <begin position="123"/>
        <end position="132"/>
    </location>
</feature>
<feature type="compositionally biased region" description="Low complexity" evidence="5">
    <location>
        <begin position="434"/>
        <end position="448"/>
    </location>
</feature>
<dbReference type="CDD" id="cd15534">
    <property type="entry name" value="PHD2_PHF12_Rco1"/>
    <property type="match status" value="1"/>
</dbReference>
<gene>
    <name evidence="8" type="primary">LOC102806012</name>
</gene>
<feature type="domain" description="PHD-type" evidence="6">
    <location>
        <begin position="50"/>
        <end position="99"/>
    </location>
</feature>
<dbReference type="InterPro" id="IPR001965">
    <property type="entry name" value="Znf_PHD"/>
</dbReference>
<feature type="region of interest" description="Disordered" evidence="5">
    <location>
        <begin position="22"/>
        <end position="55"/>
    </location>
</feature>
<protein>
    <submittedName>
        <fullName evidence="8">PHD finger protein 12-like</fullName>
    </submittedName>
</protein>
<feature type="region of interest" description="Disordered" evidence="5">
    <location>
        <begin position="202"/>
        <end position="227"/>
    </location>
</feature>
<sequence length="882" mass="96336">MTTVEYDLDTSGGLMDTIRALVAPPQSDEPPKKLKKTEREPRRTGRTQNHDSCDSCREGGDLLCCDRCPAAFHLHCCDPPLEEEDLPPGEWLCHRCTVSPGEEHDDTSSTTSTATNRSSIHSLSDREKPNKPIMRLHERLLFRQLSANRELLMEEEEDDDTSDMEVESPQVEESPLQMLVRAASVENPKQFVLPNEMVLSYPLPGTSKKRKKEENSGKNVKKPNELDNNGLVSLPAKVCFICSRSCRHAALLQCDYCPLLFHMDCVDPPLTTLPTGRWMCPNHPEHIMPEFNSGSLTERCKVYDRFHGTSSQHAIKLAFLKKIHRKNPPNERYRPPRRKTIQVPQAIKSHYQLPPPLLPPAPRQTSFQSISSSKTQGFHSSPEEQEEWLKSVVALQCSIARFLTQKSKPSSDIKPKIEQNATKSGNSTQLRTMTSTSSLSSLSSSSSSVNINGTLEEDQINNNKTLVNKSNLTNGPLHNGPSGINGSATIVNGADELDSGVDIKSKTYLNHAANNSIVFNKLSSGATCTKPVASNKPNGQVRTAVAGVPAMSTQSTKSFTSLVNKSTANVTVLPSPKMPIPAAAKTATSATATTSGLKATTSDCSPNKVISTPMTGKTSPLGGASLNSLSNKLNTANLSTSPAIVNLNNTLQAGIDGVPDVELTKLDERLIQILAYQRLQQLLPHKQPSTPIKKATTSNVTSPSSQPAPQLHARAMLCPLTGKGAPVSMCYRTLHIGTGKTTKHYELLNYSEHGTTVDNVLYSCDFSDKMTSTPPCNNVVSKVRSIINKYKEKRDKETTMRATMTDSAYPAKKLCNCKASSSSLIGGNGAGWEGTALLHHGSYIKVGCLQFVFSITEYATKQVFQEKKPVLKTQLLRSHSIV</sequence>
<feature type="region of interest" description="Disordered" evidence="5">
    <location>
        <begin position="686"/>
        <end position="708"/>
    </location>
</feature>
<keyword evidence="3" id="KW-0862">Zinc</keyword>
<dbReference type="InterPro" id="IPR031966">
    <property type="entry name" value="PHF12_MRG-bd"/>
</dbReference>
<feature type="region of interest" description="Disordered" evidence="5">
    <location>
        <begin position="99"/>
        <end position="132"/>
    </location>
</feature>
<feature type="region of interest" description="Disordered" evidence="5">
    <location>
        <begin position="154"/>
        <end position="173"/>
    </location>
</feature>
<accession>A0ABM0MJE1</accession>
<dbReference type="PROSITE" id="PS01359">
    <property type="entry name" value="ZF_PHD_1"/>
    <property type="match status" value="1"/>
</dbReference>
<feature type="region of interest" description="Disordered" evidence="5">
    <location>
        <begin position="408"/>
        <end position="462"/>
    </location>
</feature>
<feature type="region of interest" description="Disordered" evidence="5">
    <location>
        <begin position="351"/>
        <end position="383"/>
    </location>
</feature>
<dbReference type="Pfam" id="PF16737">
    <property type="entry name" value="PHF12_MRG_bd"/>
    <property type="match status" value="1"/>
</dbReference>
<feature type="compositionally biased region" description="Polar residues" evidence="5">
    <location>
        <begin position="419"/>
        <end position="433"/>
    </location>
</feature>
<dbReference type="InterPro" id="IPR013083">
    <property type="entry name" value="Znf_RING/FYVE/PHD"/>
</dbReference>
<evidence type="ECO:0000256" key="4">
    <source>
        <dbReference type="PROSITE-ProRule" id="PRU00146"/>
    </source>
</evidence>
<dbReference type="InterPro" id="IPR042163">
    <property type="entry name" value="PHF12"/>
</dbReference>
<dbReference type="RefSeq" id="XP_006820132.1">
    <property type="nucleotide sequence ID" value="XM_006820069.1"/>
</dbReference>
<feature type="domain" description="PHD-type" evidence="6">
    <location>
        <begin position="236"/>
        <end position="286"/>
    </location>
</feature>
<evidence type="ECO:0000256" key="3">
    <source>
        <dbReference type="ARBA" id="ARBA00022833"/>
    </source>
</evidence>
<dbReference type="PANTHER" id="PTHR46309:SF1">
    <property type="entry name" value="PHD FINGER PROTEIN 12"/>
    <property type="match status" value="1"/>
</dbReference>
<dbReference type="PROSITE" id="PS50016">
    <property type="entry name" value="ZF_PHD_2"/>
    <property type="match status" value="2"/>
</dbReference>
<evidence type="ECO:0000313" key="7">
    <source>
        <dbReference type="Proteomes" id="UP000694865"/>
    </source>
</evidence>
<dbReference type="Gene3D" id="3.30.40.10">
    <property type="entry name" value="Zinc/RING finger domain, C3HC4 (zinc finger)"/>
    <property type="match status" value="2"/>
</dbReference>
<dbReference type="InterPro" id="IPR011011">
    <property type="entry name" value="Znf_FYVE_PHD"/>
</dbReference>
<evidence type="ECO:0000313" key="8">
    <source>
        <dbReference type="RefSeq" id="XP_006820132.1"/>
    </source>
</evidence>
<evidence type="ECO:0000256" key="5">
    <source>
        <dbReference type="SAM" id="MobiDB-lite"/>
    </source>
</evidence>
<evidence type="ECO:0000259" key="6">
    <source>
        <dbReference type="PROSITE" id="PS50016"/>
    </source>
</evidence>
<dbReference type="CDD" id="cd15533">
    <property type="entry name" value="PHD1_PHF12"/>
    <property type="match status" value="1"/>
</dbReference>
<feature type="compositionally biased region" description="Pro residues" evidence="5">
    <location>
        <begin position="353"/>
        <end position="362"/>
    </location>
</feature>
<dbReference type="InterPro" id="IPR019787">
    <property type="entry name" value="Znf_PHD-finger"/>
</dbReference>
<evidence type="ECO:0000256" key="1">
    <source>
        <dbReference type="ARBA" id="ARBA00022723"/>
    </source>
</evidence>
<proteinExistence type="predicted"/>
<dbReference type="SUPFAM" id="SSF57903">
    <property type="entry name" value="FYVE/PHD zinc finger"/>
    <property type="match status" value="2"/>
</dbReference>
<dbReference type="SMART" id="SM00249">
    <property type="entry name" value="PHD"/>
    <property type="match status" value="2"/>
</dbReference>
<keyword evidence="1" id="KW-0479">Metal-binding</keyword>
<dbReference type="PANTHER" id="PTHR46309">
    <property type="entry name" value="PHD FINGER PROTEIN 12"/>
    <property type="match status" value="1"/>
</dbReference>
<reference evidence="8" key="1">
    <citation type="submission" date="2025-08" db="UniProtKB">
        <authorList>
            <consortium name="RefSeq"/>
        </authorList>
    </citation>
    <scope>IDENTIFICATION</scope>
    <source>
        <tissue evidence="8">Testes</tissue>
    </source>
</reference>
<dbReference type="InterPro" id="IPR019786">
    <property type="entry name" value="Zinc_finger_PHD-type_CS"/>
</dbReference>
<dbReference type="Pfam" id="PF00628">
    <property type="entry name" value="PHD"/>
    <property type="match status" value="2"/>
</dbReference>
<feature type="compositionally biased region" description="Polar residues" evidence="5">
    <location>
        <begin position="687"/>
        <end position="708"/>
    </location>
</feature>
<dbReference type="Gene3D" id="6.10.20.60">
    <property type="entry name" value="PHD finger protein 12"/>
    <property type="match status" value="1"/>
</dbReference>
<organism evidence="7 8">
    <name type="scientific">Saccoglossus kowalevskii</name>
    <name type="common">Acorn worm</name>
    <dbReference type="NCBI Taxonomy" id="10224"/>
    <lineage>
        <taxon>Eukaryota</taxon>
        <taxon>Metazoa</taxon>
        <taxon>Hemichordata</taxon>
        <taxon>Enteropneusta</taxon>
        <taxon>Harrimaniidae</taxon>
        <taxon>Saccoglossus</taxon>
    </lineage>
</organism>
<feature type="compositionally biased region" description="Low complexity" evidence="5">
    <location>
        <begin position="108"/>
        <end position="119"/>
    </location>
</feature>
<dbReference type="Proteomes" id="UP000694865">
    <property type="component" value="Unplaced"/>
</dbReference>
<dbReference type="InterPro" id="IPR038098">
    <property type="entry name" value="PHF12_MRG-bd_sf"/>
</dbReference>